<dbReference type="OrthoDB" id="5319888at2"/>
<sequence length="210" mass="24559">MKDITIEPYTDSDYDSVISLLVDSFKSKFIFRQKLSPENIKQILSSVWNIKEHEPGCLHLIARTGNKVSGVLLVRYGHPRNLGKKIPFLFLCHRFGFFQMIFFLLKLFIFEQYPTGRCYVEHIAVDSSFRGQGIGEALLSHAENILREKKFKELYLTVALNNKAKHLYLRDGFQDMEKIHSPLKGFFMGVNKWEFMRKNLMESKEKNNEA</sequence>
<organism evidence="3 4">
    <name type="scientific">Lacrimispora algidixylanolytica</name>
    <dbReference type="NCBI Taxonomy" id="94868"/>
    <lineage>
        <taxon>Bacteria</taxon>
        <taxon>Bacillati</taxon>
        <taxon>Bacillota</taxon>
        <taxon>Clostridia</taxon>
        <taxon>Lachnospirales</taxon>
        <taxon>Lachnospiraceae</taxon>
        <taxon>Lacrimispora</taxon>
    </lineage>
</organism>
<comment type="caution">
    <text evidence="3">The sequence shown here is derived from an EMBL/GenBank/DDBJ whole genome shotgun (WGS) entry which is preliminary data.</text>
</comment>
<keyword evidence="1" id="KW-0808">Transferase</keyword>
<dbReference type="GO" id="GO:0008080">
    <property type="term" value="F:N-acetyltransferase activity"/>
    <property type="evidence" value="ECO:0007669"/>
    <property type="project" value="InterPro"/>
</dbReference>
<feature type="domain" description="N-acetyltransferase" evidence="2">
    <location>
        <begin position="4"/>
        <end position="193"/>
    </location>
</feature>
<gene>
    <name evidence="3" type="ORF">BET01_00980</name>
</gene>
<dbReference type="Gene3D" id="3.40.630.30">
    <property type="match status" value="1"/>
</dbReference>
<evidence type="ECO:0000313" key="3">
    <source>
        <dbReference type="EMBL" id="RKD34961.1"/>
    </source>
</evidence>
<name>A0A419TBV3_9FIRM</name>
<proteinExistence type="predicted"/>
<dbReference type="EMBL" id="MCIA01000001">
    <property type="protein sequence ID" value="RKD34961.1"/>
    <property type="molecule type" value="Genomic_DNA"/>
</dbReference>
<reference evidence="3 4" key="1">
    <citation type="submission" date="2016-08" db="EMBL/GenBank/DDBJ databases">
        <title>A new outlook on sporulation: Clostridium algidixylanolyticum.</title>
        <authorList>
            <person name="Poppleton D.I."/>
            <person name="Gribaldo S."/>
        </authorList>
    </citation>
    <scope>NUCLEOTIDE SEQUENCE [LARGE SCALE GENOMIC DNA]</scope>
    <source>
        <strain evidence="3 4">SPL73</strain>
    </source>
</reference>
<protein>
    <recommendedName>
        <fullName evidence="2">N-acetyltransferase domain-containing protein</fullName>
    </recommendedName>
</protein>
<dbReference type="RefSeq" id="WP_120194896.1">
    <property type="nucleotide sequence ID" value="NZ_MCIA01000001.1"/>
</dbReference>
<dbReference type="InterPro" id="IPR050769">
    <property type="entry name" value="NAT_camello-type"/>
</dbReference>
<dbReference type="PROSITE" id="PS51186">
    <property type="entry name" value="GNAT"/>
    <property type="match status" value="1"/>
</dbReference>
<accession>A0A419TBV3</accession>
<dbReference type="AlphaFoldDB" id="A0A419TBV3"/>
<dbReference type="PANTHER" id="PTHR13947:SF37">
    <property type="entry name" value="LD18367P"/>
    <property type="match status" value="1"/>
</dbReference>
<evidence type="ECO:0000256" key="1">
    <source>
        <dbReference type="ARBA" id="ARBA00022679"/>
    </source>
</evidence>
<dbReference type="Proteomes" id="UP000284277">
    <property type="component" value="Unassembled WGS sequence"/>
</dbReference>
<dbReference type="InterPro" id="IPR016181">
    <property type="entry name" value="Acyl_CoA_acyltransferase"/>
</dbReference>
<dbReference type="SUPFAM" id="SSF55729">
    <property type="entry name" value="Acyl-CoA N-acyltransferases (Nat)"/>
    <property type="match status" value="1"/>
</dbReference>
<dbReference type="PANTHER" id="PTHR13947">
    <property type="entry name" value="GNAT FAMILY N-ACETYLTRANSFERASE"/>
    <property type="match status" value="1"/>
</dbReference>
<evidence type="ECO:0000259" key="2">
    <source>
        <dbReference type="PROSITE" id="PS51186"/>
    </source>
</evidence>
<evidence type="ECO:0000313" key="4">
    <source>
        <dbReference type="Proteomes" id="UP000284277"/>
    </source>
</evidence>
<dbReference type="CDD" id="cd04301">
    <property type="entry name" value="NAT_SF"/>
    <property type="match status" value="1"/>
</dbReference>
<dbReference type="Pfam" id="PF00583">
    <property type="entry name" value="Acetyltransf_1"/>
    <property type="match status" value="1"/>
</dbReference>
<keyword evidence="4" id="KW-1185">Reference proteome</keyword>
<dbReference type="InterPro" id="IPR000182">
    <property type="entry name" value="GNAT_dom"/>
</dbReference>